<evidence type="ECO:0000313" key="2">
    <source>
        <dbReference type="EMBL" id="CEO49495.1"/>
    </source>
</evidence>
<reference evidence="2" key="1">
    <citation type="submission" date="2015-01" db="EMBL/GenBank/DDBJ databases">
        <authorList>
            <person name="Durling Mikael"/>
        </authorList>
    </citation>
    <scope>NUCLEOTIDE SEQUENCE</scope>
</reference>
<dbReference type="AlphaFoldDB" id="A0A0B7K3I3"/>
<dbReference type="Gene3D" id="2.100.10.30">
    <property type="entry name" value="Jacalin-like lectin domain"/>
    <property type="match status" value="1"/>
</dbReference>
<dbReference type="EMBL" id="CDPU01000014">
    <property type="protein sequence ID" value="CEO49495.1"/>
    <property type="molecule type" value="Genomic_DNA"/>
</dbReference>
<evidence type="ECO:0008006" key="3">
    <source>
        <dbReference type="Google" id="ProtNLM"/>
    </source>
</evidence>
<name>A0A0B7K3I3_BIOOC</name>
<dbReference type="PANTHER" id="PTHR21054:SF2">
    <property type="entry name" value="MIP04191P"/>
    <property type="match status" value="1"/>
</dbReference>
<evidence type="ECO:0000256" key="1">
    <source>
        <dbReference type="SAM" id="MobiDB-lite"/>
    </source>
</evidence>
<accession>A0A0B7K3I3</accession>
<dbReference type="Pfam" id="PF12044">
    <property type="entry name" value="Metallopep"/>
    <property type="match status" value="1"/>
</dbReference>
<gene>
    <name evidence="2" type="ORF">BN869_000005552_1</name>
</gene>
<proteinExistence type="predicted"/>
<dbReference type="InterPro" id="IPR036404">
    <property type="entry name" value="Jacalin-like_lectin_dom_sf"/>
</dbReference>
<dbReference type="InterPro" id="IPR053002">
    <property type="entry name" value="Metalloproteinase_M10B"/>
</dbReference>
<organism evidence="2">
    <name type="scientific">Bionectria ochroleuca</name>
    <name type="common">Gliocladium roseum</name>
    <dbReference type="NCBI Taxonomy" id="29856"/>
    <lineage>
        <taxon>Eukaryota</taxon>
        <taxon>Fungi</taxon>
        <taxon>Dikarya</taxon>
        <taxon>Ascomycota</taxon>
        <taxon>Pezizomycotina</taxon>
        <taxon>Sordariomycetes</taxon>
        <taxon>Hypocreomycetidae</taxon>
        <taxon>Hypocreales</taxon>
        <taxon>Bionectriaceae</taxon>
        <taxon>Clonostachys</taxon>
    </lineage>
</organism>
<protein>
    <recommendedName>
        <fullName evidence="3">Jacalin-type lectin domain-containing protein</fullName>
    </recommendedName>
</protein>
<dbReference type="InterPro" id="IPR021917">
    <property type="entry name" value="Unchr_Zn-peptidase-like"/>
</dbReference>
<feature type="compositionally biased region" description="Acidic residues" evidence="1">
    <location>
        <begin position="672"/>
        <end position="689"/>
    </location>
</feature>
<sequence>MFTIENIKNGDIVHQMSLLIKGFSDNCVVAHTSILVSVSAESERETGGGRKQEWPMSRGCFKALVILNPGKNDIIISNFSVGLITISVNYLPVAQTPPLHLAILVAHDSPERIDFPPCKAGSIADHGTLEAAIKKLRMAATMCQALLAEEMHAAGLGRRSFRLELEDGIDTLRSESINDTRRSALYRSMIKVHVIRTDKTVAEIRRAEGTPGHNELLEIFTKALETEEDLFGPKGVVAGLVLDSSYDASTDILSGHTAFAKHDPGSRSIGVIGSQLVYTWPRFSEEVANCLLDITGNEFNVRTTNWASCAMSQGSFFEKIGHAFGIPLKATFLKLGHWQDWPKHFLPLPPPKGEGLLTADDNVKWEWSLEDKLRLLGERHFAHPSDKKRDRHAPMVYVRGQAGLDQLAVQCRAGIAAAYINGNAIHRMPTSKPLRQLVIRFLTLKHDYEQQEALRLKVLSMNGKHVDLPVWKVVSSQSPVNIPGTEMYLRRINAGHPLTKIDRPWAAMLKKRDDQGQIVRAYKIDLRVDSRFRGIGIYYEDGIKVDCGKRGDRDAPAHVIALPNKGRVCSVEVAYSEPTCFVGMQIHVSNGKSTGALNEGASKVTLEMKPNANEEIVGFYGMNGPDGECCQFGILKAPRGVPLPDSLYDKAELQGGSGSDYDPDNDRRGSVLEEESSDVDEADTSDDEVACQSDVPMSWGCDDECEHGDEEAEFVGDNEDDDDGNICFYEYDYDNVRDYE</sequence>
<dbReference type="PANTHER" id="PTHR21054">
    <property type="entry name" value="ZINC METALLOPROTEINASE-RELATED"/>
    <property type="match status" value="1"/>
</dbReference>
<feature type="region of interest" description="Disordered" evidence="1">
    <location>
        <begin position="649"/>
        <end position="693"/>
    </location>
</feature>